<feature type="compositionally biased region" description="Gly residues" evidence="1">
    <location>
        <begin position="420"/>
        <end position="430"/>
    </location>
</feature>
<dbReference type="EMBL" id="CAUWAG010000013">
    <property type="protein sequence ID" value="CAJ2510289.1"/>
    <property type="molecule type" value="Genomic_DNA"/>
</dbReference>
<evidence type="ECO:0000313" key="3">
    <source>
        <dbReference type="EMBL" id="CAJ2510289.1"/>
    </source>
</evidence>
<feature type="transmembrane region" description="Helical" evidence="2">
    <location>
        <begin position="314"/>
        <end position="335"/>
    </location>
</feature>
<keyword evidence="2" id="KW-0812">Transmembrane</keyword>
<accession>A0AAI8VTD9</accession>
<evidence type="ECO:0000313" key="4">
    <source>
        <dbReference type="Proteomes" id="UP001295740"/>
    </source>
</evidence>
<sequence length="464" mass="47918">MPASSPKPSKFPPTAPTPGASGASSLRGGPPQPLAPAQAAAGTGGSLFIPLEARHNATLDDLVMNTDNNICYELSQHYACGHTSGINELLLSKRHIHQIGYGQACNGCSVDYTRRLVLPQRCPQCAGIEECLSVTMKHACGHLAGVQVSPGARHGRLLGAQNACNSFCKSIQLDQHIGGGCLQCTSTSCAMIWELYQCGHRGGVAAQHVVGHHHVLYLGSSNAACDARCQFEHKDRIVGDHCAKFPNSMTDQQTAPALTTRAQAKDFRTQTVTRPDLTFTTTWTLGGGAGESTETPATTVVPAPKASGPRPDSVGAILSAVVVLVVVVLILWVCCRRGRSPSRRSRSSSSRRSGSSYTSKSSSSGSGRSGGSSHQGGSAGSVASEMIEEQWDQGQPMPGMPPPVAGGWAGPHPGHMGTPPGAGMGFQAGPGGPPPMLARGNGPPPGFGGPPPMMSRGGPPPPIS</sequence>
<keyword evidence="2" id="KW-0472">Membrane</keyword>
<feature type="compositionally biased region" description="Low complexity" evidence="1">
    <location>
        <begin position="347"/>
        <end position="366"/>
    </location>
</feature>
<name>A0AAI8VTD9_9PEZI</name>
<feature type="compositionally biased region" description="Low complexity" evidence="1">
    <location>
        <begin position="17"/>
        <end position="39"/>
    </location>
</feature>
<keyword evidence="2" id="KW-1133">Transmembrane helix</keyword>
<evidence type="ECO:0000256" key="1">
    <source>
        <dbReference type="SAM" id="MobiDB-lite"/>
    </source>
</evidence>
<feature type="region of interest" description="Disordered" evidence="1">
    <location>
        <begin position="283"/>
        <end position="311"/>
    </location>
</feature>
<dbReference type="AlphaFoldDB" id="A0AAI8VTD9"/>
<feature type="compositionally biased region" description="Pro residues" evidence="1">
    <location>
        <begin position="431"/>
        <end position="464"/>
    </location>
</feature>
<feature type="compositionally biased region" description="Low complexity" evidence="1">
    <location>
        <begin position="410"/>
        <end position="419"/>
    </location>
</feature>
<feature type="region of interest" description="Disordered" evidence="1">
    <location>
        <begin position="1"/>
        <end position="39"/>
    </location>
</feature>
<feature type="region of interest" description="Disordered" evidence="1">
    <location>
        <begin position="339"/>
        <end position="464"/>
    </location>
</feature>
<reference evidence="3" key="1">
    <citation type="submission" date="2023-10" db="EMBL/GenBank/DDBJ databases">
        <authorList>
            <person name="Hackl T."/>
        </authorList>
    </citation>
    <scope>NUCLEOTIDE SEQUENCE</scope>
</reference>
<protein>
    <submittedName>
        <fullName evidence="3">Uu.00g061890.m01.CDS01</fullName>
    </submittedName>
</protein>
<organism evidence="3 4">
    <name type="scientific">Anthostomella pinea</name>
    <dbReference type="NCBI Taxonomy" id="933095"/>
    <lineage>
        <taxon>Eukaryota</taxon>
        <taxon>Fungi</taxon>
        <taxon>Dikarya</taxon>
        <taxon>Ascomycota</taxon>
        <taxon>Pezizomycotina</taxon>
        <taxon>Sordariomycetes</taxon>
        <taxon>Xylariomycetidae</taxon>
        <taxon>Xylariales</taxon>
        <taxon>Xylariaceae</taxon>
        <taxon>Anthostomella</taxon>
    </lineage>
</organism>
<comment type="caution">
    <text evidence="3">The sequence shown here is derived from an EMBL/GenBank/DDBJ whole genome shotgun (WGS) entry which is preliminary data.</text>
</comment>
<gene>
    <name evidence="3" type="ORF">KHLLAP_LOCUS10757</name>
</gene>
<dbReference type="Proteomes" id="UP001295740">
    <property type="component" value="Unassembled WGS sequence"/>
</dbReference>
<feature type="compositionally biased region" description="Low complexity" evidence="1">
    <location>
        <begin position="295"/>
        <end position="304"/>
    </location>
</feature>
<feature type="compositionally biased region" description="Gly residues" evidence="1">
    <location>
        <begin position="367"/>
        <end position="379"/>
    </location>
</feature>
<keyword evidence="4" id="KW-1185">Reference proteome</keyword>
<proteinExistence type="predicted"/>
<evidence type="ECO:0000256" key="2">
    <source>
        <dbReference type="SAM" id="Phobius"/>
    </source>
</evidence>